<protein>
    <submittedName>
        <fullName evidence="1">Uncharacterized protein</fullName>
    </submittedName>
</protein>
<dbReference type="EMBL" id="VSSQ01139679">
    <property type="protein sequence ID" value="MPN62116.1"/>
    <property type="molecule type" value="Genomic_DNA"/>
</dbReference>
<organism evidence="1">
    <name type="scientific">bioreactor metagenome</name>
    <dbReference type="NCBI Taxonomy" id="1076179"/>
    <lineage>
        <taxon>unclassified sequences</taxon>
        <taxon>metagenomes</taxon>
        <taxon>ecological metagenomes</taxon>
    </lineage>
</organism>
<comment type="caution">
    <text evidence="1">The sequence shown here is derived from an EMBL/GenBank/DDBJ whole genome shotgun (WGS) entry which is preliminary data.</text>
</comment>
<reference evidence="1" key="1">
    <citation type="submission" date="2019-08" db="EMBL/GenBank/DDBJ databases">
        <authorList>
            <person name="Kucharzyk K."/>
            <person name="Murdoch R.W."/>
            <person name="Higgins S."/>
            <person name="Loffler F."/>
        </authorList>
    </citation>
    <scope>NUCLEOTIDE SEQUENCE</scope>
</reference>
<accession>A0A645JF61</accession>
<name>A0A645JF61_9ZZZZ</name>
<proteinExistence type="predicted"/>
<sequence>MIAAFAQAVRHRVVLGEQRRGFTHAGNHRLEHRMRRVERRFLRHVADADAGLHPDLAVIEPALAGTGGERRQQRRLAGAVAADQGHPLAGVELEFGVIEQRHVTVGEAGVGKFQVGHGRQ</sequence>
<evidence type="ECO:0000313" key="1">
    <source>
        <dbReference type="EMBL" id="MPN62116.1"/>
    </source>
</evidence>
<dbReference type="AlphaFoldDB" id="A0A645JF61"/>
<gene>
    <name evidence="1" type="ORF">SDC9_209863</name>
</gene>